<dbReference type="KEGG" id="psua:FLK61_26380"/>
<keyword evidence="6 7" id="KW-0472">Membrane</keyword>
<feature type="transmembrane region" description="Helical" evidence="7">
    <location>
        <begin position="132"/>
        <end position="152"/>
    </location>
</feature>
<organism evidence="9 10">
    <name type="scientific">Paenalkalicoccus suaedae</name>
    <dbReference type="NCBI Taxonomy" id="2592382"/>
    <lineage>
        <taxon>Bacteria</taxon>
        <taxon>Bacillati</taxon>
        <taxon>Bacillota</taxon>
        <taxon>Bacilli</taxon>
        <taxon>Bacillales</taxon>
        <taxon>Bacillaceae</taxon>
        <taxon>Paenalkalicoccus</taxon>
    </lineage>
</organism>
<accession>A0A859FAL7</accession>
<dbReference type="PROSITE" id="PS50928">
    <property type="entry name" value="ABC_TM1"/>
    <property type="match status" value="1"/>
</dbReference>
<evidence type="ECO:0000313" key="9">
    <source>
        <dbReference type="EMBL" id="QKS70289.1"/>
    </source>
</evidence>
<feature type="transmembrane region" description="Helical" evidence="7">
    <location>
        <begin position="226"/>
        <end position="252"/>
    </location>
</feature>
<name>A0A859FAL7_9BACI</name>
<dbReference type="PANTHER" id="PTHR30193">
    <property type="entry name" value="ABC TRANSPORTER PERMEASE PROTEIN"/>
    <property type="match status" value="1"/>
</dbReference>
<dbReference type="Gene3D" id="1.10.3720.10">
    <property type="entry name" value="MetI-like"/>
    <property type="match status" value="1"/>
</dbReference>
<evidence type="ECO:0000256" key="1">
    <source>
        <dbReference type="ARBA" id="ARBA00004651"/>
    </source>
</evidence>
<feature type="transmembrane region" description="Helical" evidence="7">
    <location>
        <begin position="181"/>
        <end position="205"/>
    </location>
</feature>
<keyword evidence="3" id="KW-1003">Cell membrane</keyword>
<dbReference type="EMBL" id="CP041372">
    <property type="protein sequence ID" value="QKS70289.1"/>
    <property type="molecule type" value="Genomic_DNA"/>
</dbReference>
<proteinExistence type="inferred from homology"/>
<dbReference type="RefSeq" id="WP_176008329.1">
    <property type="nucleotide sequence ID" value="NZ_CP041372.2"/>
</dbReference>
<dbReference type="InterPro" id="IPR000515">
    <property type="entry name" value="MetI-like"/>
</dbReference>
<evidence type="ECO:0000256" key="6">
    <source>
        <dbReference type="ARBA" id="ARBA00023136"/>
    </source>
</evidence>
<comment type="subcellular location">
    <subcellularLocation>
        <location evidence="1 7">Cell membrane</location>
        <topology evidence="1 7">Multi-pass membrane protein</topology>
    </subcellularLocation>
</comment>
<keyword evidence="4 7" id="KW-0812">Transmembrane</keyword>
<dbReference type="GO" id="GO:0005886">
    <property type="term" value="C:plasma membrane"/>
    <property type="evidence" value="ECO:0007669"/>
    <property type="project" value="UniProtKB-SubCell"/>
</dbReference>
<sequence length="318" mass="35662">MDPVIEKKTSYVGSAIESKHRKKSKLTMKTRESLAGYLFIAPMLLGTTILVILPIIAAFIMSFTDWVFIRGVSDLNFVGLENYKTLANDDLFIKSVQNNIWLILAVPLTMAVSLVLAIIINKHVYFSAFFKVVYFIPYISSIVAIAIVYQLLFHPSYGPVNEFLMALGINDPPRWLADSSWALVSVIIISIWTSIGFNLIIYLAAIQNIPRDLYEAANMDGAGTWAKFRFITLPMLSPTTFFLLITGIIYSFKAFELIVVLTGGGPSYSTSVIVYYLYEQAFESLRSGYASAISIVLLLILLVITALQWLGQKKWVNY</sequence>
<feature type="transmembrane region" description="Helical" evidence="7">
    <location>
        <begin position="290"/>
        <end position="310"/>
    </location>
</feature>
<reference evidence="10" key="1">
    <citation type="submission" date="2019-07" db="EMBL/GenBank/DDBJ databases">
        <title>Bacillus alkalisoli sp. nov. isolated from saline soil.</title>
        <authorList>
            <person name="Sun J.-Q."/>
            <person name="Xu L."/>
        </authorList>
    </citation>
    <scope>NUCLEOTIDE SEQUENCE [LARGE SCALE GENOMIC DNA]</scope>
    <source>
        <strain evidence="10">M4U3P1</strain>
    </source>
</reference>
<keyword evidence="5 7" id="KW-1133">Transmembrane helix</keyword>
<evidence type="ECO:0000313" key="10">
    <source>
        <dbReference type="Proteomes" id="UP000318138"/>
    </source>
</evidence>
<feature type="transmembrane region" description="Helical" evidence="7">
    <location>
        <begin position="34"/>
        <end position="60"/>
    </location>
</feature>
<evidence type="ECO:0000256" key="3">
    <source>
        <dbReference type="ARBA" id="ARBA00022475"/>
    </source>
</evidence>
<evidence type="ECO:0000256" key="2">
    <source>
        <dbReference type="ARBA" id="ARBA00022448"/>
    </source>
</evidence>
<dbReference type="CDD" id="cd06261">
    <property type="entry name" value="TM_PBP2"/>
    <property type="match status" value="1"/>
</dbReference>
<feature type="transmembrane region" description="Helical" evidence="7">
    <location>
        <begin position="100"/>
        <end position="120"/>
    </location>
</feature>
<evidence type="ECO:0000256" key="7">
    <source>
        <dbReference type="RuleBase" id="RU363032"/>
    </source>
</evidence>
<evidence type="ECO:0000259" key="8">
    <source>
        <dbReference type="PROSITE" id="PS50928"/>
    </source>
</evidence>
<dbReference type="AlphaFoldDB" id="A0A859FAL7"/>
<dbReference type="InterPro" id="IPR035906">
    <property type="entry name" value="MetI-like_sf"/>
</dbReference>
<evidence type="ECO:0000256" key="4">
    <source>
        <dbReference type="ARBA" id="ARBA00022692"/>
    </source>
</evidence>
<keyword evidence="2 7" id="KW-0813">Transport</keyword>
<dbReference type="SUPFAM" id="SSF161098">
    <property type="entry name" value="MetI-like"/>
    <property type="match status" value="1"/>
</dbReference>
<dbReference type="PANTHER" id="PTHR30193:SF37">
    <property type="entry name" value="INNER MEMBRANE ABC TRANSPORTER PERMEASE PROTEIN YCJO"/>
    <property type="match status" value="1"/>
</dbReference>
<protein>
    <submittedName>
        <fullName evidence="9">Sugar ABC transporter permease</fullName>
    </submittedName>
</protein>
<dbReference type="InterPro" id="IPR051393">
    <property type="entry name" value="ABC_transporter_permease"/>
</dbReference>
<comment type="similarity">
    <text evidence="7">Belongs to the binding-protein-dependent transport system permease family.</text>
</comment>
<dbReference type="GO" id="GO:0055085">
    <property type="term" value="P:transmembrane transport"/>
    <property type="evidence" value="ECO:0007669"/>
    <property type="project" value="InterPro"/>
</dbReference>
<keyword evidence="10" id="KW-1185">Reference proteome</keyword>
<feature type="transmembrane region" description="Helical" evidence="7">
    <location>
        <begin position="258"/>
        <end position="278"/>
    </location>
</feature>
<dbReference type="Proteomes" id="UP000318138">
    <property type="component" value="Chromosome"/>
</dbReference>
<feature type="domain" description="ABC transmembrane type-1" evidence="8">
    <location>
        <begin position="95"/>
        <end position="308"/>
    </location>
</feature>
<dbReference type="Pfam" id="PF00528">
    <property type="entry name" value="BPD_transp_1"/>
    <property type="match status" value="1"/>
</dbReference>
<gene>
    <name evidence="9" type="ORF">FLK61_26380</name>
</gene>
<evidence type="ECO:0000256" key="5">
    <source>
        <dbReference type="ARBA" id="ARBA00022989"/>
    </source>
</evidence>